<reference evidence="1 2" key="1">
    <citation type="submission" date="2021-06" db="EMBL/GenBank/DDBJ databases">
        <title>Caerostris darwini draft genome.</title>
        <authorList>
            <person name="Kono N."/>
            <person name="Arakawa K."/>
        </authorList>
    </citation>
    <scope>NUCLEOTIDE SEQUENCE [LARGE SCALE GENOMIC DNA]</scope>
</reference>
<protein>
    <submittedName>
        <fullName evidence="1">Uncharacterized protein</fullName>
    </submittedName>
</protein>
<sequence>MNAKGSPPPSRVDRSSTRVTWFFSDRGVARSRRGAGKRSLGLLANEIVRNLEFSCVYFAADCLLPRPVSIRDRTVSLPSFCRLSDFYYFKKFVGGVVMVTKSESSGNCVFLK</sequence>
<keyword evidence="2" id="KW-1185">Reference proteome</keyword>
<evidence type="ECO:0000313" key="2">
    <source>
        <dbReference type="Proteomes" id="UP001054837"/>
    </source>
</evidence>
<dbReference type="AlphaFoldDB" id="A0AAV4W8Y7"/>
<accession>A0AAV4W8Y7</accession>
<name>A0AAV4W8Y7_9ARAC</name>
<evidence type="ECO:0000313" key="1">
    <source>
        <dbReference type="EMBL" id="GIY78406.1"/>
    </source>
</evidence>
<dbReference type="Proteomes" id="UP001054837">
    <property type="component" value="Unassembled WGS sequence"/>
</dbReference>
<proteinExistence type="predicted"/>
<comment type="caution">
    <text evidence="1">The sequence shown here is derived from an EMBL/GenBank/DDBJ whole genome shotgun (WGS) entry which is preliminary data.</text>
</comment>
<organism evidence="1 2">
    <name type="scientific">Caerostris darwini</name>
    <dbReference type="NCBI Taxonomy" id="1538125"/>
    <lineage>
        <taxon>Eukaryota</taxon>
        <taxon>Metazoa</taxon>
        <taxon>Ecdysozoa</taxon>
        <taxon>Arthropoda</taxon>
        <taxon>Chelicerata</taxon>
        <taxon>Arachnida</taxon>
        <taxon>Araneae</taxon>
        <taxon>Araneomorphae</taxon>
        <taxon>Entelegynae</taxon>
        <taxon>Araneoidea</taxon>
        <taxon>Araneidae</taxon>
        <taxon>Caerostris</taxon>
    </lineage>
</organism>
<dbReference type="EMBL" id="BPLQ01014244">
    <property type="protein sequence ID" value="GIY78406.1"/>
    <property type="molecule type" value="Genomic_DNA"/>
</dbReference>
<gene>
    <name evidence="1" type="ORF">CDAR_271911</name>
</gene>